<evidence type="ECO:0000256" key="5">
    <source>
        <dbReference type="SAM" id="Phobius"/>
    </source>
</evidence>
<evidence type="ECO:0008006" key="8">
    <source>
        <dbReference type="Google" id="ProtNLM"/>
    </source>
</evidence>
<dbReference type="AlphaFoldDB" id="A0A6A5VWY7"/>
<protein>
    <recommendedName>
        <fullName evidence="8">Membrane-associated proteins in eicosanoid and glutathione metabolism</fullName>
    </recommendedName>
</protein>
<dbReference type="OrthoDB" id="2122304at2759"/>
<dbReference type="PANTHER" id="PTHR35371">
    <property type="entry name" value="INNER MEMBRANE PROTEIN"/>
    <property type="match status" value="1"/>
</dbReference>
<reference evidence="6" key="1">
    <citation type="journal article" date="2020" name="Stud. Mycol.">
        <title>101 Dothideomycetes genomes: a test case for predicting lifestyles and emergence of pathogens.</title>
        <authorList>
            <person name="Haridas S."/>
            <person name="Albert R."/>
            <person name="Binder M."/>
            <person name="Bloem J."/>
            <person name="Labutti K."/>
            <person name="Salamov A."/>
            <person name="Andreopoulos B."/>
            <person name="Baker S."/>
            <person name="Barry K."/>
            <person name="Bills G."/>
            <person name="Bluhm B."/>
            <person name="Cannon C."/>
            <person name="Castanera R."/>
            <person name="Culley D."/>
            <person name="Daum C."/>
            <person name="Ezra D."/>
            <person name="Gonzalez J."/>
            <person name="Henrissat B."/>
            <person name="Kuo A."/>
            <person name="Liang C."/>
            <person name="Lipzen A."/>
            <person name="Lutzoni F."/>
            <person name="Magnuson J."/>
            <person name="Mondo S."/>
            <person name="Nolan M."/>
            <person name="Ohm R."/>
            <person name="Pangilinan J."/>
            <person name="Park H.-J."/>
            <person name="Ramirez L."/>
            <person name="Alfaro M."/>
            <person name="Sun H."/>
            <person name="Tritt A."/>
            <person name="Yoshinaga Y."/>
            <person name="Zwiers L.-H."/>
            <person name="Turgeon B."/>
            <person name="Goodwin S."/>
            <person name="Spatafora J."/>
            <person name="Crous P."/>
            <person name="Grigoriev I."/>
        </authorList>
    </citation>
    <scope>NUCLEOTIDE SEQUENCE</scope>
    <source>
        <strain evidence="6">CBS 123094</strain>
    </source>
</reference>
<name>A0A6A5VWY7_9PLEO</name>
<evidence type="ECO:0000256" key="4">
    <source>
        <dbReference type="ARBA" id="ARBA00023136"/>
    </source>
</evidence>
<keyword evidence="3 5" id="KW-1133">Transmembrane helix</keyword>
<dbReference type="PANTHER" id="PTHR35371:SF1">
    <property type="entry name" value="BLR7753 PROTEIN"/>
    <property type="match status" value="1"/>
</dbReference>
<dbReference type="Pfam" id="PF01124">
    <property type="entry name" value="MAPEG"/>
    <property type="match status" value="1"/>
</dbReference>
<evidence type="ECO:0000256" key="2">
    <source>
        <dbReference type="ARBA" id="ARBA00022692"/>
    </source>
</evidence>
<evidence type="ECO:0000256" key="1">
    <source>
        <dbReference type="ARBA" id="ARBA00004370"/>
    </source>
</evidence>
<accession>A0A6A5VWY7</accession>
<evidence type="ECO:0000313" key="7">
    <source>
        <dbReference type="Proteomes" id="UP000799779"/>
    </source>
</evidence>
<dbReference type="InterPro" id="IPR001129">
    <property type="entry name" value="Membr-assoc_MAPEG"/>
</dbReference>
<evidence type="ECO:0000256" key="3">
    <source>
        <dbReference type="ARBA" id="ARBA00022989"/>
    </source>
</evidence>
<dbReference type="SUPFAM" id="SSF161084">
    <property type="entry name" value="MAPEG domain-like"/>
    <property type="match status" value="1"/>
</dbReference>
<dbReference type="InterPro" id="IPR023352">
    <property type="entry name" value="MAPEG-like_dom_sf"/>
</dbReference>
<gene>
    <name evidence="6" type="ORF">P154DRAFT_527304</name>
</gene>
<keyword evidence="7" id="KW-1185">Reference proteome</keyword>
<keyword evidence="2 5" id="KW-0812">Transmembrane</keyword>
<dbReference type="Gene3D" id="1.20.120.550">
    <property type="entry name" value="Membrane associated eicosanoid/glutathione metabolism-like domain"/>
    <property type="match status" value="1"/>
</dbReference>
<proteinExistence type="predicted"/>
<feature type="transmembrane region" description="Helical" evidence="5">
    <location>
        <begin position="51"/>
        <end position="70"/>
    </location>
</feature>
<dbReference type="GO" id="GO:0016020">
    <property type="term" value="C:membrane"/>
    <property type="evidence" value="ECO:0007669"/>
    <property type="project" value="UniProtKB-SubCell"/>
</dbReference>
<comment type="subcellular location">
    <subcellularLocation>
        <location evidence="1">Membrane</location>
    </subcellularLocation>
</comment>
<dbReference type="EMBL" id="ML977673">
    <property type="protein sequence ID" value="KAF1994063.1"/>
    <property type="molecule type" value="Genomic_DNA"/>
</dbReference>
<keyword evidence="4 5" id="KW-0472">Membrane</keyword>
<evidence type="ECO:0000313" key="6">
    <source>
        <dbReference type="EMBL" id="KAF1994063.1"/>
    </source>
</evidence>
<dbReference type="Proteomes" id="UP000799779">
    <property type="component" value="Unassembled WGS sequence"/>
</dbReference>
<sequence>MKAKLRERIDVDTYALYERAEACHANGMENLPVFATAVILGNMAGLKKEGLGGMTGFASLFLGLRVLYTVAYLTTTTRAPTLLRSGLWFTGTILCFRTIVKAAKSLGGSS</sequence>
<organism evidence="6 7">
    <name type="scientific">Amniculicola lignicola CBS 123094</name>
    <dbReference type="NCBI Taxonomy" id="1392246"/>
    <lineage>
        <taxon>Eukaryota</taxon>
        <taxon>Fungi</taxon>
        <taxon>Dikarya</taxon>
        <taxon>Ascomycota</taxon>
        <taxon>Pezizomycotina</taxon>
        <taxon>Dothideomycetes</taxon>
        <taxon>Pleosporomycetidae</taxon>
        <taxon>Pleosporales</taxon>
        <taxon>Amniculicolaceae</taxon>
        <taxon>Amniculicola</taxon>
    </lineage>
</organism>